<dbReference type="Proteomes" id="UP001168146">
    <property type="component" value="Unassembled WGS sequence"/>
</dbReference>
<dbReference type="EMBL" id="JASUXU010000014">
    <property type="protein sequence ID" value="KAK0322927.1"/>
    <property type="molecule type" value="Genomic_DNA"/>
</dbReference>
<evidence type="ECO:0000256" key="1">
    <source>
        <dbReference type="SAM" id="Phobius"/>
    </source>
</evidence>
<gene>
    <name evidence="2" type="ORF">LTR82_005855</name>
    <name evidence="3" type="ORF">LTR91_012979</name>
</gene>
<dbReference type="EMBL" id="JAUJLE010000128">
    <property type="protein sequence ID" value="KAK0978405.1"/>
    <property type="molecule type" value="Genomic_DNA"/>
</dbReference>
<evidence type="ECO:0000313" key="2">
    <source>
        <dbReference type="EMBL" id="KAK0322927.1"/>
    </source>
</evidence>
<evidence type="ECO:0000313" key="4">
    <source>
        <dbReference type="Proteomes" id="UP001168146"/>
    </source>
</evidence>
<keyword evidence="5" id="KW-1185">Reference proteome</keyword>
<evidence type="ECO:0000313" key="3">
    <source>
        <dbReference type="EMBL" id="KAK0978405.1"/>
    </source>
</evidence>
<feature type="transmembrane region" description="Helical" evidence="1">
    <location>
        <begin position="20"/>
        <end position="42"/>
    </location>
</feature>
<reference evidence="2" key="1">
    <citation type="submission" date="2021-12" db="EMBL/GenBank/DDBJ databases">
        <title>Black yeast isolated from Biological Soil Crust.</title>
        <authorList>
            <person name="Kurbessoian T."/>
        </authorList>
    </citation>
    <scope>NUCLEOTIDE SEQUENCE</scope>
    <source>
        <strain evidence="2">CCFEE 5208</strain>
    </source>
</reference>
<dbReference type="AlphaFoldDB" id="A0AAN6FQZ5"/>
<dbReference type="Proteomes" id="UP001175353">
    <property type="component" value="Unassembled WGS sequence"/>
</dbReference>
<keyword evidence="1" id="KW-0812">Transmembrane</keyword>
<reference evidence="3" key="2">
    <citation type="submission" date="2023-06" db="EMBL/GenBank/DDBJ databases">
        <title>Black Yeasts Isolated from many extreme environments.</title>
        <authorList>
            <person name="Coleine C."/>
            <person name="Stajich J.E."/>
            <person name="Selbmann L."/>
        </authorList>
    </citation>
    <scope>NUCLEOTIDE SEQUENCE</scope>
    <source>
        <strain evidence="3">CCFEE 5200</strain>
    </source>
</reference>
<sequence length="66" mass="7473">MPPAPSPQPSANYRPVFKHLHASIPIIVWAPQGSALVTSLLYRDHYIFQHPELHTSHGIRYGRFGI</sequence>
<keyword evidence="1" id="KW-0472">Membrane</keyword>
<protein>
    <submittedName>
        <fullName evidence="2">Uncharacterized protein</fullName>
    </submittedName>
</protein>
<proteinExistence type="predicted"/>
<name>A0AAN6FQZ5_9PEZI</name>
<accession>A0AAN6FQZ5</accession>
<organism evidence="2 4">
    <name type="scientific">Friedmanniomyces endolithicus</name>
    <dbReference type="NCBI Taxonomy" id="329885"/>
    <lineage>
        <taxon>Eukaryota</taxon>
        <taxon>Fungi</taxon>
        <taxon>Dikarya</taxon>
        <taxon>Ascomycota</taxon>
        <taxon>Pezizomycotina</taxon>
        <taxon>Dothideomycetes</taxon>
        <taxon>Dothideomycetidae</taxon>
        <taxon>Mycosphaerellales</taxon>
        <taxon>Teratosphaeriaceae</taxon>
        <taxon>Friedmanniomyces</taxon>
    </lineage>
</organism>
<evidence type="ECO:0000313" key="5">
    <source>
        <dbReference type="Proteomes" id="UP001175353"/>
    </source>
</evidence>
<comment type="caution">
    <text evidence="2">The sequence shown here is derived from an EMBL/GenBank/DDBJ whole genome shotgun (WGS) entry which is preliminary data.</text>
</comment>
<keyword evidence="1" id="KW-1133">Transmembrane helix</keyword>